<dbReference type="WBParaSite" id="PS1159_v2.g7913.t1">
    <property type="protein sequence ID" value="PS1159_v2.g7913.t1"/>
    <property type="gene ID" value="PS1159_v2.g7913"/>
</dbReference>
<reference evidence="2" key="1">
    <citation type="submission" date="2022-11" db="UniProtKB">
        <authorList>
            <consortium name="WormBaseParasite"/>
        </authorList>
    </citation>
    <scope>IDENTIFICATION</scope>
</reference>
<accession>A0AC35GR91</accession>
<proteinExistence type="predicted"/>
<dbReference type="Proteomes" id="UP000887580">
    <property type="component" value="Unplaced"/>
</dbReference>
<protein>
    <submittedName>
        <fullName evidence="2">Uncharacterized protein</fullName>
    </submittedName>
</protein>
<name>A0AC35GR91_9BILA</name>
<organism evidence="1 2">
    <name type="scientific">Panagrolaimus sp. PS1159</name>
    <dbReference type="NCBI Taxonomy" id="55785"/>
    <lineage>
        <taxon>Eukaryota</taxon>
        <taxon>Metazoa</taxon>
        <taxon>Ecdysozoa</taxon>
        <taxon>Nematoda</taxon>
        <taxon>Chromadorea</taxon>
        <taxon>Rhabditida</taxon>
        <taxon>Tylenchina</taxon>
        <taxon>Panagrolaimomorpha</taxon>
        <taxon>Panagrolaimoidea</taxon>
        <taxon>Panagrolaimidae</taxon>
        <taxon>Panagrolaimus</taxon>
    </lineage>
</organism>
<evidence type="ECO:0000313" key="1">
    <source>
        <dbReference type="Proteomes" id="UP000887580"/>
    </source>
</evidence>
<evidence type="ECO:0000313" key="2">
    <source>
        <dbReference type="WBParaSite" id="PS1159_v2.g7913.t1"/>
    </source>
</evidence>
<sequence>MSEVAPVSASSAVAAVATTPTPATPTTTPTKGNDGKSDDSTTTKTNATTTNVDNEMTERNVPVNDPPVTGASSMQMPPLVVKQRGVAKPGVQPTAGSVSFDYTGPPVKVTNGTVMDLVTQFGIQNAWLAVLKLKGFNVNKESAETILPIKRFRDRVRKLKQTAETLKSRSDDSATFFAKEFVCALNNTGAPDAAGSSNAKTNAQSGQKEPSSTDAVIESILRRAATEVKANSTNAAPTKPKRTKKNNTQKQAVSATSSAAAAVATTPTPATPTTTPTKGNDGKSDDSTTTTKTNATTTTTTNVDNEMTERNVPVNDPPVTGASSMQMPPLVVKQRGVAKPGVQPTAGSVSFDYTGPPVKVTNGTVMDLVTQFGIQNAWLAVLKLKGFNVNKESAETILPIKRFRDRVRKLKQTAETLKSRSDDSATFFAKEFVCALNNTGAPDAAGSSNAKTNAQSGQKEPSSTDAVIESILRRAATEVKANSTNAAPTKPKRTKKNNTQKQAVSASNAGPGSSHPNSTIDDVVSSVMNKIRNNEPFEGEDRNNGEINFANVELPFNSIQPQQQQPHQQMVYAPHLQPGQTIYMVQDDSMIPLIQQQQQQQQQPQQIVQVPPTSASPFKGKAKGRKGKAAAAAASQQPSGSHIPQQQVVQMPNYLQQQQIAQTIRSPTSQSMPQQVTVLTVPRNQNGAGNTSYSIPAGYSTAKFDNNTTVIFSSINDLIRAQQTPSVNNQQNQIAKVVTYQPGMTLPPGATIMSNANPQGMSPSTYQQIVNHQQSQQSMQPQYVVTQTPAPQQSASPPKPQPQAVPDDKAGESGNKKSPRRKSIKSTKRDDVAMSNFNDSDFEELATPKRKDALKKTAPKKEKKEPAEKKPKASAAAATTAATAAPKTPAKKGRKRKVEAAESEHEEEEGEHTEVESSDADENKGQLEKEVAQLKRQLQAERSRHYTQKRRATKLDDDYKRVLDRLQQTELNLALQMSECERLQAEL</sequence>